<organism evidence="2 3">
    <name type="scientific">Xanthobacter autotrophicus (strain ATCC BAA-1158 / Py2)</name>
    <dbReference type="NCBI Taxonomy" id="78245"/>
    <lineage>
        <taxon>Bacteria</taxon>
        <taxon>Pseudomonadati</taxon>
        <taxon>Pseudomonadota</taxon>
        <taxon>Alphaproteobacteria</taxon>
        <taxon>Hyphomicrobiales</taxon>
        <taxon>Xanthobacteraceae</taxon>
        <taxon>Xanthobacter</taxon>
    </lineage>
</organism>
<dbReference type="SUPFAM" id="SSF110849">
    <property type="entry name" value="ParB/Sulfiredoxin"/>
    <property type="match status" value="1"/>
</dbReference>
<name>A7ICR3_XANP2</name>
<dbReference type="SUPFAM" id="SSF109709">
    <property type="entry name" value="KorB DNA-binding domain-like"/>
    <property type="match status" value="1"/>
</dbReference>
<evidence type="ECO:0000259" key="1">
    <source>
        <dbReference type="SMART" id="SM00470"/>
    </source>
</evidence>
<dbReference type="Proteomes" id="UP000002417">
    <property type="component" value="Chromosome"/>
</dbReference>
<dbReference type="AlphaFoldDB" id="A7ICR3"/>
<dbReference type="Pfam" id="PF02195">
    <property type="entry name" value="ParB_N"/>
    <property type="match status" value="1"/>
</dbReference>
<sequence length="615" mass="66532">MTETHNIPLNKLIQWDGNVRRTGADDGIEELAASIGAHGLLQALIVRKAKGGQFAVVAGQRRLKALKLLASRKTLTASAPIRCELVSEETDAGELSLAENVMRVAMHPADQFEAFRDLVDRGLDIAAVARRFGISETLVVKRLKLGRLSPVILDAYRNGDIDLEETQAFAITDDHAAQERVLADLPEWNRSAALIRRHLTEDEISATDKRVCFIGLDAYEQAGGAVRRDLFDDAHSGTILDPALLDRLVDAKLTAFAEGVRAEGWAWVDLAGMLDRSVMAGYRRVCPEQVPLTDAQQAELEALSAEYDTLADSPGADAGEEAVLARLDFIQHRLDELDAAQERWSAETLSSAGAIVGIGWDGAAVIERGLARRDAVPDIDIGDDEKPVRTAAGISATLVTELTARKTVALRKVAADNVPVMLAAVVHALALPCFYSGAQSRSCLQLSLREACPERHLRDQEPMETAQAFGTAEARWTALLPEDPSALWTWCLAQPQDTLLALLAHIGARAIDAVRLKADRPEAGRFVHAEQLAQTVGFDMAAHFTPDCDSYFGRVTGTQIIAALCEAKGVSPAPAWTRMKKSDLATFAARELAGTGWLPAVLRCQDEVEPLADAA</sequence>
<dbReference type="HOGENOM" id="CLU_019174_1_0_5"/>
<dbReference type="Gene3D" id="1.10.10.2830">
    <property type="match status" value="1"/>
</dbReference>
<dbReference type="GO" id="GO:0005694">
    <property type="term" value="C:chromosome"/>
    <property type="evidence" value="ECO:0007669"/>
    <property type="project" value="TreeGrafter"/>
</dbReference>
<dbReference type="EMBL" id="CP000781">
    <property type="protein sequence ID" value="ABS65806.1"/>
    <property type="molecule type" value="Genomic_DNA"/>
</dbReference>
<protein>
    <submittedName>
        <fullName evidence="2">ParB-like partition protein</fullName>
    </submittedName>
</protein>
<dbReference type="PhylomeDB" id="A7ICR3"/>
<gene>
    <name evidence="2" type="ordered locus">Xaut_0550</name>
</gene>
<dbReference type="KEGG" id="xau:Xaut_0550"/>
<evidence type="ECO:0000313" key="2">
    <source>
        <dbReference type="EMBL" id="ABS65806.1"/>
    </source>
</evidence>
<dbReference type="PANTHER" id="PTHR33375">
    <property type="entry name" value="CHROMOSOME-PARTITIONING PROTEIN PARB-RELATED"/>
    <property type="match status" value="1"/>
</dbReference>
<dbReference type="STRING" id="78245.Xaut_0550"/>
<proteinExistence type="predicted"/>
<dbReference type="SMART" id="SM00470">
    <property type="entry name" value="ParB"/>
    <property type="match status" value="1"/>
</dbReference>
<dbReference type="CDD" id="cd16406">
    <property type="entry name" value="ParB_N_like"/>
    <property type="match status" value="1"/>
</dbReference>
<dbReference type="InterPro" id="IPR050336">
    <property type="entry name" value="Chromosome_partition/occlusion"/>
</dbReference>
<dbReference type="InterPro" id="IPR003115">
    <property type="entry name" value="ParB_N"/>
</dbReference>
<dbReference type="OrthoDB" id="9813122at2"/>
<dbReference type="eggNOG" id="COG1475">
    <property type="taxonomic scope" value="Bacteria"/>
</dbReference>
<dbReference type="PANTHER" id="PTHR33375:SF7">
    <property type="entry name" value="CHROMOSOME 2-PARTITIONING PROTEIN PARB-RELATED"/>
    <property type="match status" value="1"/>
</dbReference>
<dbReference type="GO" id="GO:0007059">
    <property type="term" value="P:chromosome segregation"/>
    <property type="evidence" value="ECO:0007669"/>
    <property type="project" value="TreeGrafter"/>
</dbReference>
<feature type="domain" description="ParB-like N-terminal" evidence="1">
    <location>
        <begin position="5"/>
        <end position="101"/>
    </location>
</feature>
<evidence type="ECO:0000313" key="3">
    <source>
        <dbReference type="Proteomes" id="UP000002417"/>
    </source>
</evidence>
<dbReference type="InterPro" id="IPR036086">
    <property type="entry name" value="ParB/Sulfiredoxin_sf"/>
</dbReference>
<dbReference type="Gene3D" id="3.90.1530.30">
    <property type="match status" value="1"/>
</dbReference>
<keyword evidence="3" id="KW-1185">Reference proteome</keyword>
<reference evidence="2 3" key="1">
    <citation type="submission" date="2007-07" db="EMBL/GenBank/DDBJ databases">
        <title>Complete sequence of chromosome of Xanthobacter autotrophicus Py2.</title>
        <authorList>
            <consortium name="US DOE Joint Genome Institute"/>
            <person name="Copeland A."/>
            <person name="Lucas S."/>
            <person name="Lapidus A."/>
            <person name="Barry K."/>
            <person name="Glavina del Rio T."/>
            <person name="Hammon N."/>
            <person name="Israni S."/>
            <person name="Dalin E."/>
            <person name="Tice H."/>
            <person name="Pitluck S."/>
            <person name="Sims D."/>
            <person name="Brettin T."/>
            <person name="Bruce D."/>
            <person name="Detter J.C."/>
            <person name="Han C."/>
            <person name="Tapia R."/>
            <person name="Brainard J."/>
            <person name="Schmutz J."/>
            <person name="Larimer F."/>
            <person name="Land M."/>
            <person name="Hauser L."/>
            <person name="Kyrpides N."/>
            <person name="Kim E."/>
            <person name="Ensigns S.A."/>
            <person name="Richardson P."/>
        </authorList>
    </citation>
    <scope>NUCLEOTIDE SEQUENCE [LARGE SCALE GENOMIC DNA]</scope>
    <source>
        <strain evidence="3">ATCC BAA-1158 / Py2</strain>
    </source>
</reference>
<accession>A7ICR3</accession>